<feature type="transmembrane region" description="Helical" evidence="6">
    <location>
        <begin position="184"/>
        <end position="201"/>
    </location>
</feature>
<dbReference type="PIRSF" id="PIRSF006648">
    <property type="entry name" value="DrrB"/>
    <property type="match status" value="1"/>
</dbReference>
<evidence type="ECO:0000256" key="4">
    <source>
        <dbReference type="ARBA" id="ARBA00023136"/>
    </source>
</evidence>
<comment type="subcellular location">
    <subcellularLocation>
        <location evidence="6">Cell membrane</location>
        <topology evidence="6">Multi-pass membrane protein</topology>
    </subcellularLocation>
    <subcellularLocation>
        <location evidence="1">Membrane</location>
        <topology evidence="1">Multi-pass membrane protein</topology>
    </subcellularLocation>
</comment>
<evidence type="ECO:0000256" key="3">
    <source>
        <dbReference type="ARBA" id="ARBA00022989"/>
    </source>
</evidence>
<evidence type="ECO:0000256" key="1">
    <source>
        <dbReference type="ARBA" id="ARBA00004141"/>
    </source>
</evidence>
<feature type="transmembrane region" description="Helical" evidence="6">
    <location>
        <begin position="39"/>
        <end position="62"/>
    </location>
</feature>
<dbReference type="Pfam" id="PF01061">
    <property type="entry name" value="ABC2_membrane"/>
    <property type="match status" value="1"/>
</dbReference>
<evidence type="ECO:0000256" key="6">
    <source>
        <dbReference type="RuleBase" id="RU361157"/>
    </source>
</evidence>
<reference evidence="7 8" key="1">
    <citation type="submission" date="2016-07" db="EMBL/GenBank/DDBJ databases">
        <title>Draft genome sequence of Prauserella muralis DSM 45305, isolated from a mould-covered wall in an indoor environment.</title>
        <authorList>
            <person name="Ruckert C."/>
            <person name="Albersmeier A."/>
            <person name="Jiang C.-L."/>
            <person name="Jiang Y."/>
            <person name="Kalinowski J."/>
            <person name="Schneider O."/>
            <person name="Winkler A."/>
            <person name="Zotchev S.B."/>
        </authorList>
    </citation>
    <scope>NUCLEOTIDE SEQUENCE [LARGE SCALE GENOMIC DNA]</scope>
    <source>
        <strain evidence="7 8">DSM 45305</strain>
    </source>
</reference>
<keyword evidence="4 6" id="KW-0472">Membrane</keyword>
<protein>
    <recommendedName>
        <fullName evidence="6">Transport permease protein</fullName>
    </recommendedName>
</protein>
<dbReference type="InterPro" id="IPR047817">
    <property type="entry name" value="ABC2_TM_bact-type"/>
</dbReference>
<dbReference type="Proteomes" id="UP000249915">
    <property type="component" value="Unassembled WGS sequence"/>
</dbReference>
<dbReference type="InterPro" id="IPR013525">
    <property type="entry name" value="ABC2_TM"/>
</dbReference>
<dbReference type="GO" id="GO:0140359">
    <property type="term" value="F:ABC-type transporter activity"/>
    <property type="evidence" value="ECO:0007669"/>
    <property type="project" value="InterPro"/>
</dbReference>
<dbReference type="PROSITE" id="PS51012">
    <property type="entry name" value="ABC_TM2"/>
    <property type="match status" value="1"/>
</dbReference>
<evidence type="ECO:0000256" key="5">
    <source>
        <dbReference type="ARBA" id="ARBA00023251"/>
    </source>
</evidence>
<dbReference type="RefSeq" id="WP_112279187.1">
    <property type="nucleotide sequence ID" value="NZ_MASW01000001.1"/>
</dbReference>
<evidence type="ECO:0000313" key="8">
    <source>
        <dbReference type="Proteomes" id="UP000249915"/>
    </source>
</evidence>
<dbReference type="PANTHER" id="PTHR43229">
    <property type="entry name" value="NODULATION PROTEIN J"/>
    <property type="match status" value="1"/>
</dbReference>
<comment type="similarity">
    <text evidence="6">Belongs to the ABC-2 integral membrane protein family.</text>
</comment>
<dbReference type="OrthoDB" id="8988363at2"/>
<dbReference type="EMBL" id="MASW01000001">
    <property type="protein sequence ID" value="PXY31156.1"/>
    <property type="molecule type" value="Genomic_DNA"/>
</dbReference>
<sequence>MTTLAAPPATRIGAAKALRHGLTLARRGVLKIAKNPEQLADVTIMPILFLVMFVYLFGGAISGDTSSYLQLVVPGIMVMTTIQASVTVGIALNTDVSKGVFDRFRSLPIARSAPLIGAVLADLVRYLVCLVVLLVVATIMGYRVGTSVAAIPVAMALMMAFGLAFCWIAVWVGMLVPNPGTVQGLMAVLIIPVSFGSNIFVPSETMPGWLQAWSDVNPVSLLADTLRGLLNGGPVAGPLLGALAWMAAILAVFFPLAMRAYRKRLA</sequence>
<name>A0A2V4B7N1_9PSEU</name>
<feature type="transmembrane region" description="Helical" evidence="6">
    <location>
        <begin position="148"/>
        <end position="172"/>
    </location>
</feature>
<keyword evidence="5" id="KW-0046">Antibiotic resistance</keyword>
<dbReference type="InterPro" id="IPR000412">
    <property type="entry name" value="ABC_2_transport"/>
</dbReference>
<evidence type="ECO:0000256" key="2">
    <source>
        <dbReference type="ARBA" id="ARBA00022692"/>
    </source>
</evidence>
<feature type="transmembrane region" description="Helical" evidence="6">
    <location>
        <begin position="235"/>
        <end position="257"/>
    </location>
</feature>
<comment type="caution">
    <text evidence="7">The sequence shown here is derived from an EMBL/GenBank/DDBJ whole genome shotgun (WGS) entry which is preliminary data.</text>
</comment>
<feature type="transmembrane region" description="Helical" evidence="6">
    <location>
        <begin position="68"/>
        <end position="92"/>
    </location>
</feature>
<dbReference type="InterPro" id="IPR051784">
    <property type="entry name" value="Nod_factor_ABC_transporter"/>
</dbReference>
<keyword evidence="2 6" id="KW-0812">Transmembrane</keyword>
<dbReference type="AlphaFoldDB" id="A0A2V4B7N1"/>
<keyword evidence="3 6" id="KW-1133">Transmembrane helix</keyword>
<accession>A0A2V4B7N1</accession>
<dbReference type="GO" id="GO:0043190">
    <property type="term" value="C:ATP-binding cassette (ABC) transporter complex"/>
    <property type="evidence" value="ECO:0007669"/>
    <property type="project" value="InterPro"/>
</dbReference>
<keyword evidence="6" id="KW-1003">Cell membrane</keyword>
<proteinExistence type="inferred from homology"/>
<organism evidence="7 8">
    <name type="scientific">Prauserella muralis</name>
    <dbReference type="NCBI Taxonomy" id="588067"/>
    <lineage>
        <taxon>Bacteria</taxon>
        <taxon>Bacillati</taxon>
        <taxon>Actinomycetota</taxon>
        <taxon>Actinomycetes</taxon>
        <taxon>Pseudonocardiales</taxon>
        <taxon>Pseudonocardiaceae</taxon>
        <taxon>Prauserella</taxon>
    </lineage>
</organism>
<keyword evidence="6" id="KW-0813">Transport</keyword>
<keyword evidence="8" id="KW-1185">Reference proteome</keyword>
<feature type="transmembrane region" description="Helical" evidence="6">
    <location>
        <begin position="113"/>
        <end position="142"/>
    </location>
</feature>
<gene>
    <name evidence="7" type="ORF">BAY60_01725</name>
</gene>
<dbReference type="PANTHER" id="PTHR43229:SF2">
    <property type="entry name" value="NODULATION PROTEIN J"/>
    <property type="match status" value="1"/>
</dbReference>
<evidence type="ECO:0000313" key="7">
    <source>
        <dbReference type="EMBL" id="PXY31156.1"/>
    </source>
</evidence>
<dbReference type="GO" id="GO:0046677">
    <property type="term" value="P:response to antibiotic"/>
    <property type="evidence" value="ECO:0007669"/>
    <property type="project" value="UniProtKB-KW"/>
</dbReference>